<dbReference type="Gene3D" id="3.40.50.720">
    <property type="entry name" value="NAD(P)-binding Rossmann-like Domain"/>
    <property type="match status" value="1"/>
</dbReference>
<dbReference type="InterPro" id="IPR001509">
    <property type="entry name" value="Epimerase_deHydtase"/>
</dbReference>
<accession>A0A1H6F6H2</accession>
<evidence type="ECO:0000313" key="8">
    <source>
        <dbReference type="Proteomes" id="UP000236724"/>
    </source>
</evidence>
<dbReference type="PANTHER" id="PTHR43725">
    <property type="entry name" value="UDP-GLUCOSE 4-EPIMERASE"/>
    <property type="match status" value="1"/>
</dbReference>
<evidence type="ECO:0000256" key="5">
    <source>
        <dbReference type="ARBA" id="ARBA00033067"/>
    </source>
</evidence>
<dbReference type="InterPro" id="IPR036291">
    <property type="entry name" value="NAD(P)-bd_dom_sf"/>
</dbReference>
<dbReference type="GO" id="GO:0016853">
    <property type="term" value="F:isomerase activity"/>
    <property type="evidence" value="ECO:0007669"/>
    <property type="project" value="UniProtKB-KW"/>
</dbReference>
<evidence type="ECO:0000256" key="3">
    <source>
        <dbReference type="ARBA" id="ARBA00018569"/>
    </source>
</evidence>
<evidence type="ECO:0000256" key="1">
    <source>
        <dbReference type="ARBA" id="ARBA00004947"/>
    </source>
</evidence>
<protein>
    <recommendedName>
        <fullName evidence="3">UDP-glucose 4-epimerase</fullName>
    </recommendedName>
    <alternativeName>
        <fullName evidence="5">Galactowaldenase</fullName>
    </alternativeName>
    <alternativeName>
        <fullName evidence="4">UDP-galactose 4-epimerase</fullName>
    </alternativeName>
</protein>
<evidence type="ECO:0000256" key="2">
    <source>
        <dbReference type="ARBA" id="ARBA00007637"/>
    </source>
</evidence>
<dbReference type="PANTHER" id="PTHR43725:SF53">
    <property type="entry name" value="UDP-ARABINOSE 4-EPIMERASE 1"/>
    <property type="match status" value="1"/>
</dbReference>
<dbReference type="AlphaFoldDB" id="A0A1H6F6H2"/>
<dbReference type="Pfam" id="PF01370">
    <property type="entry name" value="Epimerase"/>
    <property type="match status" value="1"/>
</dbReference>
<organism evidence="7 8">
    <name type="scientific">Candidatus Venteria ishoeyi</name>
    <dbReference type="NCBI Taxonomy" id="1899563"/>
    <lineage>
        <taxon>Bacteria</taxon>
        <taxon>Pseudomonadati</taxon>
        <taxon>Pseudomonadota</taxon>
        <taxon>Gammaproteobacteria</taxon>
        <taxon>Thiotrichales</taxon>
        <taxon>Thiotrichaceae</taxon>
        <taxon>Venteria</taxon>
    </lineage>
</organism>
<feature type="domain" description="NAD-dependent epimerase/dehydratase" evidence="6">
    <location>
        <begin position="6"/>
        <end position="175"/>
    </location>
</feature>
<dbReference type="EMBL" id="FMSV02000376">
    <property type="protein sequence ID" value="SEH05722.1"/>
    <property type="molecule type" value="Genomic_DNA"/>
</dbReference>
<comment type="similarity">
    <text evidence="2">Belongs to the NAD(P)-dependent epimerase/dehydratase family.</text>
</comment>
<keyword evidence="7" id="KW-0413">Isomerase</keyword>
<keyword evidence="8" id="KW-1185">Reference proteome</keyword>
<sequence length="175" mass="18714">MAKNLILVTGGAGFIGSHISEALIAAGYAVRVLDNFVTGHRENLKTLQALEQFELIEGDVGDLATVLAASQGACAIYHEAALVSVPLSIQQPAASFQNNAQGVFNVFEAARQQGVKTVIYASSAAVYGDNQELPLPETTTCQPLSPYALDKYYAEQLATLYAQLYGIHSVGLRYF</sequence>
<name>A0A1H6F6H2_9GAMM</name>
<comment type="pathway">
    <text evidence="1">Carbohydrate metabolism; galactose metabolism.</text>
</comment>
<evidence type="ECO:0000256" key="4">
    <source>
        <dbReference type="ARBA" id="ARBA00031367"/>
    </source>
</evidence>
<proteinExistence type="inferred from homology"/>
<gene>
    <name evidence="7" type="primary">galE_1</name>
    <name evidence="7" type="ORF">MBHS_01577</name>
</gene>
<evidence type="ECO:0000313" key="7">
    <source>
        <dbReference type="EMBL" id="SEH05722.1"/>
    </source>
</evidence>
<dbReference type="SUPFAM" id="SSF51735">
    <property type="entry name" value="NAD(P)-binding Rossmann-fold domains"/>
    <property type="match status" value="1"/>
</dbReference>
<dbReference type="Proteomes" id="UP000236724">
    <property type="component" value="Unassembled WGS sequence"/>
</dbReference>
<evidence type="ECO:0000259" key="6">
    <source>
        <dbReference type="Pfam" id="PF01370"/>
    </source>
</evidence>
<reference evidence="7 8" key="1">
    <citation type="submission" date="2016-10" db="EMBL/GenBank/DDBJ databases">
        <authorList>
            <person name="de Groot N.N."/>
        </authorList>
    </citation>
    <scope>NUCLEOTIDE SEQUENCE [LARGE SCALE GENOMIC DNA]</scope>
    <source>
        <strain evidence="7">MBHS1</strain>
    </source>
</reference>